<gene>
    <name evidence="1" type="ORF">MNKW57_16010</name>
</gene>
<accession>A0ABQ6LYW0</accession>
<keyword evidence="2" id="KW-1185">Reference proteome</keyword>
<dbReference type="Proteomes" id="UP001224392">
    <property type="component" value="Unassembled WGS sequence"/>
</dbReference>
<reference evidence="1 2" key="1">
    <citation type="submission" date="2023-04" db="EMBL/GenBank/DDBJ databases">
        <title>Marinobulbifer ophiurae gen. nov., sp. Nov., isolate from tissue of brittle star Ophioplocus japonicus.</title>
        <authorList>
            <person name="Kawano K."/>
            <person name="Sawayama S."/>
            <person name="Nakagawa S."/>
        </authorList>
    </citation>
    <scope>NUCLEOTIDE SEQUENCE [LARGE SCALE GENOMIC DNA]</scope>
    <source>
        <strain evidence="1 2">NKW57</strain>
    </source>
</reference>
<name>A0ABQ6LYW0_9GAMM</name>
<dbReference type="EMBL" id="BSYJ01000003">
    <property type="protein sequence ID" value="GMG87280.1"/>
    <property type="molecule type" value="Genomic_DNA"/>
</dbReference>
<organism evidence="1 2">
    <name type="scientific">Biformimicrobium ophioploci</name>
    <dbReference type="NCBI Taxonomy" id="3036711"/>
    <lineage>
        <taxon>Bacteria</taxon>
        <taxon>Pseudomonadati</taxon>
        <taxon>Pseudomonadota</taxon>
        <taxon>Gammaproteobacteria</taxon>
        <taxon>Cellvibrionales</taxon>
        <taxon>Microbulbiferaceae</taxon>
        <taxon>Biformimicrobium</taxon>
    </lineage>
</organism>
<evidence type="ECO:0000313" key="2">
    <source>
        <dbReference type="Proteomes" id="UP001224392"/>
    </source>
</evidence>
<proteinExistence type="predicted"/>
<protein>
    <submittedName>
        <fullName evidence="1">Uncharacterized protein</fullName>
    </submittedName>
</protein>
<evidence type="ECO:0000313" key="1">
    <source>
        <dbReference type="EMBL" id="GMG87280.1"/>
    </source>
</evidence>
<sequence>MVQAAVIQRIDQGLQYMLLPHHLPEYPGAPLTGQYLIAHLFSSMRASLLARRVDFCAKSPIIATSGRRDRGQKPLRRGAIGALGYVAGCDITATGIGTLFSI</sequence>
<comment type="caution">
    <text evidence="1">The sequence shown here is derived from an EMBL/GenBank/DDBJ whole genome shotgun (WGS) entry which is preliminary data.</text>
</comment>